<dbReference type="GO" id="GO:0003700">
    <property type="term" value="F:DNA-binding transcription factor activity"/>
    <property type="evidence" value="ECO:0007669"/>
    <property type="project" value="InterPro"/>
</dbReference>
<evidence type="ECO:0000256" key="2">
    <source>
        <dbReference type="ARBA" id="ARBA00023125"/>
    </source>
</evidence>
<evidence type="ECO:0000256" key="3">
    <source>
        <dbReference type="ARBA" id="ARBA00023163"/>
    </source>
</evidence>
<protein>
    <submittedName>
        <fullName evidence="5">AraC-type DNA-binding protein</fullName>
    </submittedName>
</protein>
<dbReference type="PANTHER" id="PTHR47893:SF1">
    <property type="entry name" value="REGULATORY PROTEIN PCHR"/>
    <property type="match status" value="1"/>
</dbReference>
<dbReference type="SMART" id="SM00342">
    <property type="entry name" value="HTH_ARAC"/>
    <property type="match status" value="1"/>
</dbReference>
<keyword evidence="2 5" id="KW-0238">DNA-binding</keyword>
<proteinExistence type="predicted"/>
<dbReference type="OrthoDB" id="9782503at2"/>
<dbReference type="AlphaFoldDB" id="A0A315ZP11"/>
<dbReference type="InterPro" id="IPR053142">
    <property type="entry name" value="PchR_regulatory_protein"/>
</dbReference>
<dbReference type="SUPFAM" id="SSF46689">
    <property type="entry name" value="Homeodomain-like"/>
    <property type="match status" value="2"/>
</dbReference>
<gene>
    <name evidence="5" type="ORF">SAMN05216529_1208</name>
</gene>
<organism evidence="5 6">
    <name type="scientific">Faecalicatena contorta</name>
    <dbReference type="NCBI Taxonomy" id="39482"/>
    <lineage>
        <taxon>Bacteria</taxon>
        <taxon>Bacillati</taxon>
        <taxon>Bacillota</taxon>
        <taxon>Clostridia</taxon>
        <taxon>Lachnospirales</taxon>
        <taxon>Lachnospiraceae</taxon>
        <taxon>Faecalicatena</taxon>
    </lineage>
</organism>
<reference evidence="6" key="1">
    <citation type="submission" date="2017-07" db="EMBL/GenBank/DDBJ databases">
        <authorList>
            <person name="Varghese N."/>
            <person name="Submissions S."/>
        </authorList>
    </citation>
    <scope>NUCLEOTIDE SEQUENCE [LARGE SCALE GENOMIC DNA]</scope>
    <source>
        <strain evidence="6">NLAE-zl-C134</strain>
    </source>
</reference>
<dbReference type="Proteomes" id="UP000254051">
    <property type="component" value="Unassembled WGS sequence"/>
</dbReference>
<dbReference type="InterPro" id="IPR020449">
    <property type="entry name" value="Tscrpt_reg_AraC-type_HTH"/>
</dbReference>
<keyword evidence="6" id="KW-1185">Reference proteome</keyword>
<evidence type="ECO:0000313" key="6">
    <source>
        <dbReference type="Proteomes" id="UP000254051"/>
    </source>
</evidence>
<dbReference type="Gene3D" id="1.10.10.60">
    <property type="entry name" value="Homeodomain-like"/>
    <property type="match status" value="1"/>
</dbReference>
<sequence length="301" mass="34486">MSYLPLKFENSNIFPKERISVRPDLHIMLSTGTLENNICRKSESTAPIFELSYTRKNTLHGEVNRTPVELRPGYASLGFLGEAVSHSEYDRGDNIQLYSIWVSPSAFDCFCEAVCGKSNIGFRSFQKEAYYRCDFKSDAQEESIINKLDSCFSNGSGALNRLLLESYILELLSLNIERLLCKDSLDERFCEISKSDIERLVYAREVLLNRLETPPTLLELSRIIQMNDCKLKRLFKVYFGKTVYEFVREQRLEKAFSLLQEGNCNVSQTAYAIGYTNISHFSEAFQKRFGVSPSSLLRAIN</sequence>
<dbReference type="PRINTS" id="PR00032">
    <property type="entry name" value="HTHARAC"/>
</dbReference>
<feature type="domain" description="HTH araC/xylS-type" evidence="4">
    <location>
        <begin position="201"/>
        <end position="299"/>
    </location>
</feature>
<keyword evidence="3" id="KW-0804">Transcription</keyword>
<dbReference type="Pfam" id="PF12833">
    <property type="entry name" value="HTH_18"/>
    <property type="match status" value="1"/>
</dbReference>
<name>A0A315ZP11_9FIRM</name>
<dbReference type="EMBL" id="UHJJ01000020">
    <property type="protein sequence ID" value="SUQ16025.1"/>
    <property type="molecule type" value="Genomic_DNA"/>
</dbReference>
<keyword evidence="1" id="KW-0805">Transcription regulation</keyword>
<evidence type="ECO:0000256" key="1">
    <source>
        <dbReference type="ARBA" id="ARBA00023015"/>
    </source>
</evidence>
<dbReference type="PANTHER" id="PTHR47893">
    <property type="entry name" value="REGULATORY PROTEIN PCHR"/>
    <property type="match status" value="1"/>
</dbReference>
<evidence type="ECO:0000313" key="5">
    <source>
        <dbReference type="EMBL" id="SUQ16025.1"/>
    </source>
</evidence>
<dbReference type="InterPro" id="IPR018060">
    <property type="entry name" value="HTH_AraC"/>
</dbReference>
<evidence type="ECO:0000259" key="4">
    <source>
        <dbReference type="PROSITE" id="PS01124"/>
    </source>
</evidence>
<dbReference type="PROSITE" id="PS01124">
    <property type="entry name" value="HTH_ARAC_FAMILY_2"/>
    <property type="match status" value="1"/>
</dbReference>
<dbReference type="InterPro" id="IPR009057">
    <property type="entry name" value="Homeodomain-like_sf"/>
</dbReference>
<accession>A0A315ZP11</accession>
<dbReference type="GO" id="GO:0043565">
    <property type="term" value="F:sequence-specific DNA binding"/>
    <property type="evidence" value="ECO:0007669"/>
    <property type="project" value="InterPro"/>
</dbReference>